<proteinExistence type="predicted"/>
<comment type="caution">
    <text evidence="2">The sequence shown here is derived from an EMBL/GenBank/DDBJ whole genome shotgun (WGS) entry which is preliminary data.</text>
</comment>
<reference evidence="3" key="1">
    <citation type="submission" date="2023-07" db="EMBL/GenBank/DDBJ databases">
        <title>Cedecea davisae an AmpC producer and its therapeutic implications.</title>
        <authorList>
            <person name="Notter J."/>
        </authorList>
    </citation>
    <scope>NUCLEOTIDE SEQUENCE [LARGE SCALE GENOMIC DNA]</scope>
    <source>
        <strain evidence="3">1</strain>
    </source>
</reference>
<dbReference type="EMBL" id="JAGRYU010000013">
    <property type="protein sequence ID" value="MBU4682370.1"/>
    <property type="molecule type" value="Genomic_DNA"/>
</dbReference>
<dbReference type="Proteomes" id="UP000686327">
    <property type="component" value="Unassembled WGS sequence"/>
</dbReference>
<dbReference type="RefSeq" id="WP_216375601.1">
    <property type="nucleotide sequence ID" value="NZ_JAGRYT010000038.1"/>
</dbReference>
<keyword evidence="3" id="KW-1185">Reference proteome</keyword>
<name>A0ABS6DGP6_9ENTR</name>
<evidence type="ECO:0000313" key="2">
    <source>
        <dbReference type="EMBL" id="MBU4682370.1"/>
    </source>
</evidence>
<evidence type="ECO:0000256" key="1">
    <source>
        <dbReference type="SAM" id="SignalP"/>
    </source>
</evidence>
<gene>
    <name evidence="2" type="ORF">KC222_10120</name>
</gene>
<organism evidence="2 3">
    <name type="scientific">Cedecea davisae</name>
    <dbReference type="NCBI Taxonomy" id="158484"/>
    <lineage>
        <taxon>Bacteria</taxon>
        <taxon>Pseudomonadati</taxon>
        <taxon>Pseudomonadota</taxon>
        <taxon>Gammaproteobacteria</taxon>
        <taxon>Enterobacterales</taxon>
        <taxon>Enterobacteriaceae</taxon>
        <taxon>Cedecea</taxon>
    </lineage>
</organism>
<feature type="chain" id="PRO_5045560257" evidence="1">
    <location>
        <begin position="26"/>
        <end position="246"/>
    </location>
</feature>
<protein>
    <submittedName>
        <fullName evidence="2">Fimbrial protein</fullName>
    </submittedName>
</protein>
<evidence type="ECO:0000313" key="3">
    <source>
        <dbReference type="Proteomes" id="UP000686327"/>
    </source>
</evidence>
<sequence length="246" mass="27418">MKSIFICSAPIILLALLSMNSNANAAMYVYPMEASVGMNGASKIRVISQDNDVQFIRVSLKQVLNPGTKEENEKATLADNPAGLIITPRKIALSSASERVVRLVSVEPPQKETTWRAYFESVNENNFLDEGFKSKKDNKTANVGVNIVWGALIHVAPKKVIASLKINRENGKVFNDGTIRMPVKEIGECHQDGQCLWKKTIATVYPDTEIDIPQMTFSHSKTYRIKYINWITKKMEEAPLSASQTN</sequence>
<keyword evidence="1" id="KW-0732">Signal</keyword>
<feature type="signal peptide" evidence="1">
    <location>
        <begin position="1"/>
        <end position="25"/>
    </location>
</feature>
<accession>A0ABS6DGP6</accession>